<dbReference type="Pfam" id="PF00686">
    <property type="entry name" value="CBM_20"/>
    <property type="match status" value="1"/>
</dbReference>
<dbReference type="AlphaFoldDB" id="A0A345RS18"/>
<dbReference type="Gene3D" id="2.60.40.10">
    <property type="entry name" value="Immunoglobulins"/>
    <property type="match status" value="1"/>
</dbReference>
<dbReference type="Proteomes" id="UP000253720">
    <property type="component" value="Chromosome"/>
</dbReference>
<dbReference type="InterPro" id="IPR013783">
    <property type="entry name" value="Ig-like_fold"/>
</dbReference>
<reference evidence="3 4" key="1">
    <citation type="submission" date="2018-05" db="EMBL/GenBank/DDBJ databases">
        <title>Complete genome sequence of Pseudomonas kribbensis 46-2(T).</title>
        <authorList>
            <person name="Jeong H."/>
            <person name="Lee S.-G."/>
            <person name="Rha E."/>
            <person name="Kim H."/>
        </authorList>
    </citation>
    <scope>NUCLEOTIDE SEQUENCE [LARGE SCALE GENOMIC DNA]</scope>
    <source>
        <strain evidence="3 4">46-2</strain>
    </source>
</reference>
<dbReference type="PROSITE" id="PS51166">
    <property type="entry name" value="CBM20"/>
    <property type="match status" value="1"/>
</dbReference>
<evidence type="ECO:0000256" key="1">
    <source>
        <dbReference type="SAM" id="SignalP"/>
    </source>
</evidence>
<protein>
    <submittedName>
        <fullName evidence="3">Carbohydrate-binding protein</fullName>
    </submittedName>
</protein>
<keyword evidence="1" id="KW-0732">Signal</keyword>
<dbReference type="SMART" id="SM01065">
    <property type="entry name" value="CBM_2"/>
    <property type="match status" value="1"/>
</dbReference>
<evidence type="ECO:0000313" key="3">
    <source>
        <dbReference type="EMBL" id="AXI62084.1"/>
    </source>
</evidence>
<feature type="domain" description="CBM20" evidence="2">
    <location>
        <begin position="28"/>
        <end position="144"/>
    </location>
</feature>
<dbReference type="KEGG" id="pke:DLD99_16935"/>
<name>A0A345RS18_9PSED</name>
<sequence length="144" mass="15984">MFRIRHPVPKGVLWLAMLSLISNAQSTVTFTYFLPVDFQCNNGVTTSGYSVYVVGNLPDLGNWDPAKAVKLDTFQPPLPKPTDPLYPTWARQIKINGAKPGDILEWKCIIRNETNPNDVQKWQAGANNQVTLAFKPTPTSVGTL</sequence>
<dbReference type="InterPro" id="IPR013784">
    <property type="entry name" value="Carb-bd-like_fold"/>
</dbReference>
<dbReference type="GO" id="GO:2001070">
    <property type="term" value="F:starch binding"/>
    <property type="evidence" value="ECO:0007669"/>
    <property type="project" value="InterPro"/>
</dbReference>
<dbReference type="RefSeq" id="WP_114883759.1">
    <property type="nucleotide sequence ID" value="NZ_CP029608.1"/>
</dbReference>
<organism evidence="3 4">
    <name type="scientific">Pseudomonas kribbensis</name>
    <dbReference type="NCBI Taxonomy" id="1628086"/>
    <lineage>
        <taxon>Bacteria</taxon>
        <taxon>Pseudomonadati</taxon>
        <taxon>Pseudomonadota</taxon>
        <taxon>Gammaproteobacteria</taxon>
        <taxon>Pseudomonadales</taxon>
        <taxon>Pseudomonadaceae</taxon>
        <taxon>Pseudomonas</taxon>
    </lineage>
</organism>
<keyword evidence="4" id="KW-1185">Reference proteome</keyword>
<gene>
    <name evidence="3" type="ORF">DLD99_16935</name>
</gene>
<dbReference type="SUPFAM" id="SSF49452">
    <property type="entry name" value="Starch-binding domain-like"/>
    <property type="match status" value="1"/>
</dbReference>
<dbReference type="EMBL" id="CP029608">
    <property type="protein sequence ID" value="AXI62084.1"/>
    <property type="molecule type" value="Genomic_DNA"/>
</dbReference>
<evidence type="ECO:0000313" key="4">
    <source>
        <dbReference type="Proteomes" id="UP000253720"/>
    </source>
</evidence>
<feature type="signal peptide" evidence="1">
    <location>
        <begin position="1"/>
        <end position="24"/>
    </location>
</feature>
<evidence type="ECO:0000259" key="2">
    <source>
        <dbReference type="PROSITE" id="PS51166"/>
    </source>
</evidence>
<accession>A0A345RS18</accession>
<proteinExistence type="predicted"/>
<feature type="chain" id="PRO_5017013101" evidence="1">
    <location>
        <begin position="25"/>
        <end position="144"/>
    </location>
</feature>
<dbReference type="InterPro" id="IPR002044">
    <property type="entry name" value="CBM20"/>
</dbReference>